<dbReference type="EMBL" id="AP024446">
    <property type="protein sequence ID" value="BCS24273.1"/>
    <property type="molecule type" value="Genomic_DNA"/>
</dbReference>
<gene>
    <name evidence="2" type="primary">PLR1_4</name>
    <name evidence="2" type="ORF">APUU_40717S</name>
</gene>
<reference evidence="2" key="2">
    <citation type="submission" date="2021-02" db="EMBL/GenBank/DDBJ databases">
        <title>Aspergillus puulaauensis MK2 genome sequence.</title>
        <authorList>
            <person name="Futagami T."/>
            <person name="Mori K."/>
            <person name="Kadooka C."/>
            <person name="Tanaka T."/>
        </authorList>
    </citation>
    <scope>NUCLEOTIDE SEQUENCE</scope>
    <source>
        <strain evidence="2">MK2</strain>
    </source>
</reference>
<feature type="region of interest" description="Disordered" evidence="1">
    <location>
        <begin position="1"/>
        <end position="45"/>
    </location>
</feature>
<dbReference type="GeneID" id="64974278"/>
<dbReference type="Proteomes" id="UP000654913">
    <property type="component" value="Chromosome 4"/>
</dbReference>
<dbReference type="OrthoDB" id="37537at2759"/>
<feature type="compositionally biased region" description="Low complexity" evidence="1">
    <location>
        <begin position="34"/>
        <end position="45"/>
    </location>
</feature>
<evidence type="ECO:0000256" key="1">
    <source>
        <dbReference type="SAM" id="MobiDB-lite"/>
    </source>
</evidence>
<protein>
    <submittedName>
        <fullName evidence="2">Pyridoxine 4-dehydrogenase</fullName>
    </submittedName>
</protein>
<proteinExistence type="predicted"/>
<reference evidence="2" key="1">
    <citation type="submission" date="2021-01" db="EMBL/GenBank/DDBJ databases">
        <authorList>
            <consortium name="Aspergillus puulaauensis MK2 genome sequencing consortium"/>
            <person name="Kazuki M."/>
            <person name="Futagami T."/>
        </authorList>
    </citation>
    <scope>NUCLEOTIDE SEQUENCE</scope>
    <source>
        <strain evidence="2">MK2</strain>
    </source>
</reference>
<dbReference type="KEGG" id="apuu:APUU_40717S"/>
<accession>A0A7R7XNV4</accession>
<evidence type="ECO:0000313" key="2">
    <source>
        <dbReference type="EMBL" id="BCS24273.1"/>
    </source>
</evidence>
<dbReference type="AlphaFoldDB" id="A0A7R7XNV4"/>
<evidence type="ECO:0000313" key="3">
    <source>
        <dbReference type="Proteomes" id="UP000654913"/>
    </source>
</evidence>
<keyword evidence="3" id="KW-1185">Reference proteome</keyword>
<sequence length="108" mass="11524">MPTRPSSASRVVSTPKRTNSTPRPRTPGGYWTPASRSSRAARRSTCSSSGVIDKEYVQTGKIGGIVLSEVRAETIHEAVKYTKIMGVEVELSIFTPDILDNGVAAACA</sequence>
<organism evidence="2 3">
    <name type="scientific">Aspergillus puulaauensis</name>
    <dbReference type="NCBI Taxonomy" id="1220207"/>
    <lineage>
        <taxon>Eukaryota</taxon>
        <taxon>Fungi</taxon>
        <taxon>Dikarya</taxon>
        <taxon>Ascomycota</taxon>
        <taxon>Pezizomycotina</taxon>
        <taxon>Eurotiomycetes</taxon>
        <taxon>Eurotiomycetidae</taxon>
        <taxon>Eurotiales</taxon>
        <taxon>Aspergillaceae</taxon>
        <taxon>Aspergillus</taxon>
    </lineage>
</organism>
<dbReference type="RefSeq" id="XP_041556467.1">
    <property type="nucleotide sequence ID" value="XM_041703821.1"/>
</dbReference>
<name>A0A7R7XNV4_9EURO</name>
<feature type="compositionally biased region" description="Polar residues" evidence="1">
    <location>
        <begin position="1"/>
        <end position="23"/>
    </location>
</feature>